<dbReference type="AlphaFoldDB" id="A0A845EWR2"/>
<sequence>MEWFELTGVGGIVAILAVIRMKYGRYSDHHRYLREEFMSEKWIKEKKRNHDE</sequence>
<dbReference type="Proteomes" id="UP000447833">
    <property type="component" value="Unassembled WGS sequence"/>
</dbReference>
<keyword evidence="1" id="KW-0472">Membrane</keyword>
<proteinExistence type="predicted"/>
<evidence type="ECO:0000256" key="1">
    <source>
        <dbReference type="SAM" id="Phobius"/>
    </source>
</evidence>
<protein>
    <submittedName>
        <fullName evidence="2">Uncharacterized protein</fullName>
    </submittedName>
</protein>
<dbReference type="EMBL" id="WMEY01000002">
    <property type="protein sequence ID" value="MYL62981.1"/>
    <property type="molecule type" value="Genomic_DNA"/>
</dbReference>
<evidence type="ECO:0000313" key="2">
    <source>
        <dbReference type="EMBL" id="MYL62981.1"/>
    </source>
</evidence>
<evidence type="ECO:0000313" key="3">
    <source>
        <dbReference type="Proteomes" id="UP000447833"/>
    </source>
</evidence>
<dbReference type="RefSeq" id="WP_160918706.1">
    <property type="nucleotide sequence ID" value="NZ_WMEY01000002.1"/>
</dbReference>
<keyword evidence="1" id="KW-1133">Transmembrane helix</keyword>
<comment type="caution">
    <text evidence="2">The sequence shown here is derived from an EMBL/GenBank/DDBJ whole genome shotgun (WGS) entry which is preliminary data.</text>
</comment>
<organism evidence="2 3">
    <name type="scientific">Guptibacillus hwajinpoensis</name>
    <dbReference type="NCBI Taxonomy" id="208199"/>
    <lineage>
        <taxon>Bacteria</taxon>
        <taxon>Bacillati</taxon>
        <taxon>Bacillota</taxon>
        <taxon>Bacilli</taxon>
        <taxon>Bacillales</taxon>
        <taxon>Guptibacillaceae</taxon>
        <taxon>Guptibacillus</taxon>
    </lineage>
</organism>
<feature type="transmembrane region" description="Helical" evidence="1">
    <location>
        <begin position="6"/>
        <end position="23"/>
    </location>
</feature>
<accession>A0A845EWR2</accession>
<name>A0A845EWR2_9BACL</name>
<reference evidence="2 3" key="1">
    <citation type="submission" date="2019-11" db="EMBL/GenBank/DDBJ databases">
        <title>Genome sequences of 17 halophilic strains isolated from different environments.</title>
        <authorList>
            <person name="Furrow R.E."/>
        </authorList>
    </citation>
    <scope>NUCLEOTIDE SEQUENCE [LARGE SCALE GENOMIC DNA]</scope>
    <source>
        <strain evidence="2 3">22506_14_FS</strain>
    </source>
</reference>
<keyword evidence="1" id="KW-0812">Transmembrane</keyword>
<gene>
    <name evidence="2" type="ORF">GLW07_06370</name>
</gene>